<dbReference type="InterPro" id="IPR008266">
    <property type="entry name" value="Tyr_kinase_AS"/>
</dbReference>
<dbReference type="PROSITE" id="PS50011">
    <property type="entry name" value="PROTEIN_KINASE_DOM"/>
    <property type="match status" value="1"/>
</dbReference>
<evidence type="ECO:0000256" key="3">
    <source>
        <dbReference type="SAM" id="MobiDB-lite"/>
    </source>
</evidence>
<feature type="region of interest" description="Disordered" evidence="3">
    <location>
        <begin position="55"/>
        <end position="84"/>
    </location>
</feature>
<dbReference type="GO" id="GO:0004674">
    <property type="term" value="F:protein serine/threonine kinase activity"/>
    <property type="evidence" value="ECO:0007669"/>
    <property type="project" value="TreeGrafter"/>
</dbReference>
<sequence>MGNYVNMEGVEAIMTDPLESPSTSTSRIESGMEGMRVDPSIFDQAMESLAIHADRPQKRPFDDLRDAGPPADPPSFPQHRMQRGRRADVCVCNPETRDVGRAKNVLFCVGDGAGEEAIYNVSRAYWPVPAKKTMKTIMGHVEICHVLTRKIRSKKDCYESDSDDSHDDDSFEDDEIMFDLTSDLVAIKVCYTQRMSRYRNRHAENPLTEVSAMQVIGKDHPNVVGCLEVLFDGANLNVVLPYYGGGDLFEQLTDPQHRVSQRDPGIPEAQARFWFRQLINGVAHLQAKGVSHRDISPENVMLDGTTLVIIDMGMCIQIPYSHANGTTETADRANGTDRRLIKPQGTCGKNPYMSPEIFLNKDPFDGHAVDIWTLGTILFCMLTGNTSYQIPHPTDAQFYWMTEGLPNLLDQWGVVLSPEGQDLLKRILTVDPRERSTLEEIQNHPWMQNVDVPLDMAPDWR</sequence>
<dbReference type="PANTHER" id="PTHR24346:SF30">
    <property type="entry name" value="MATERNAL EMBRYONIC LEUCINE ZIPPER KINASE"/>
    <property type="match status" value="1"/>
</dbReference>
<evidence type="ECO:0000256" key="1">
    <source>
        <dbReference type="ARBA" id="ARBA00022741"/>
    </source>
</evidence>
<dbReference type="InterPro" id="IPR000719">
    <property type="entry name" value="Prot_kinase_dom"/>
</dbReference>
<dbReference type="AlphaFoldDB" id="A0A7S2UP25"/>
<reference evidence="5" key="1">
    <citation type="submission" date="2021-01" db="EMBL/GenBank/DDBJ databases">
        <authorList>
            <person name="Corre E."/>
            <person name="Pelletier E."/>
            <person name="Niang G."/>
            <person name="Scheremetjew M."/>
            <person name="Finn R."/>
            <person name="Kale V."/>
            <person name="Holt S."/>
            <person name="Cochrane G."/>
            <person name="Meng A."/>
            <person name="Brown T."/>
            <person name="Cohen L."/>
        </authorList>
    </citation>
    <scope>NUCLEOTIDE SEQUENCE</scope>
    <source>
        <strain evidence="5">CCMP2084</strain>
    </source>
</reference>
<dbReference type="PROSITE" id="PS00109">
    <property type="entry name" value="PROTEIN_KINASE_TYR"/>
    <property type="match status" value="1"/>
</dbReference>
<name>A0A7S2UP25_9STRA</name>
<dbReference type="PANTHER" id="PTHR24346">
    <property type="entry name" value="MAP/MICROTUBULE AFFINITY-REGULATING KINASE"/>
    <property type="match status" value="1"/>
</dbReference>
<dbReference type="InterPro" id="IPR011009">
    <property type="entry name" value="Kinase-like_dom_sf"/>
</dbReference>
<organism evidence="5">
    <name type="scientific">Attheya septentrionalis</name>
    <dbReference type="NCBI Taxonomy" id="420275"/>
    <lineage>
        <taxon>Eukaryota</taxon>
        <taxon>Sar</taxon>
        <taxon>Stramenopiles</taxon>
        <taxon>Ochrophyta</taxon>
        <taxon>Bacillariophyta</taxon>
        <taxon>Coscinodiscophyceae</taxon>
        <taxon>Chaetocerotophycidae</taxon>
        <taxon>Chaetocerotales</taxon>
        <taxon>Attheyaceae</taxon>
        <taxon>Attheya</taxon>
    </lineage>
</organism>
<proteinExistence type="predicted"/>
<evidence type="ECO:0000256" key="2">
    <source>
        <dbReference type="ARBA" id="ARBA00022840"/>
    </source>
</evidence>
<dbReference type="GO" id="GO:0005524">
    <property type="term" value="F:ATP binding"/>
    <property type="evidence" value="ECO:0007669"/>
    <property type="project" value="UniProtKB-KW"/>
</dbReference>
<accession>A0A7S2UP25</accession>
<dbReference type="Pfam" id="PF00069">
    <property type="entry name" value="Pkinase"/>
    <property type="match status" value="1"/>
</dbReference>
<evidence type="ECO:0000259" key="4">
    <source>
        <dbReference type="PROSITE" id="PS50011"/>
    </source>
</evidence>
<dbReference type="SUPFAM" id="SSF56112">
    <property type="entry name" value="Protein kinase-like (PK-like)"/>
    <property type="match status" value="1"/>
</dbReference>
<keyword evidence="1" id="KW-0547">Nucleotide-binding</keyword>
<feature type="domain" description="Protein kinase" evidence="4">
    <location>
        <begin position="103"/>
        <end position="447"/>
    </location>
</feature>
<protein>
    <recommendedName>
        <fullName evidence="4">Protein kinase domain-containing protein</fullName>
    </recommendedName>
</protein>
<dbReference type="GO" id="GO:0035556">
    <property type="term" value="P:intracellular signal transduction"/>
    <property type="evidence" value="ECO:0007669"/>
    <property type="project" value="TreeGrafter"/>
</dbReference>
<dbReference type="GO" id="GO:0005737">
    <property type="term" value="C:cytoplasm"/>
    <property type="evidence" value="ECO:0007669"/>
    <property type="project" value="TreeGrafter"/>
</dbReference>
<evidence type="ECO:0000313" key="5">
    <source>
        <dbReference type="EMBL" id="CAD9825631.1"/>
    </source>
</evidence>
<dbReference type="Gene3D" id="1.10.510.10">
    <property type="entry name" value="Transferase(Phosphotransferase) domain 1"/>
    <property type="match status" value="1"/>
</dbReference>
<dbReference type="EMBL" id="HBHQ01025855">
    <property type="protein sequence ID" value="CAD9825631.1"/>
    <property type="molecule type" value="Transcribed_RNA"/>
</dbReference>
<gene>
    <name evidence="5" type="ORF">ASEP1449_LOCUS17465</name>
</gene>
<feature type="compositionally biased region" description="Basic and acidic residues" evidence="3">
    <location>
        <begin position="55"/>
        <end position="66"/>
    </location>
</feature>
<keyword evidence="2" id="KW-0067">ATP-binding</keyword>